<organism evidence="2 3">
    <name type="scientific">Gloeophyllum trabeum (strain ATCC 11539 / FP-39264 / Madison 617)</name>
    <name type="common">Brown rot fungus</name>
    <dbReference type="NCBI Taxonomy" id="670483"/>
    <lineage>
        <taxon>Eukaryota</taxon>
        <taxon>Fungi</taxon>
        <taxon>Dikarya</taxon>
        <taxon>Basidiomycota</taxon>
        <taxon>Agaricomycotina</taxon>
        <taxon>Agaricomycetes</taxon>
        <taxon>Gloeophyllales</taxon>
        <taxon>Gloeophyllaceae</taxon>
        <taxon>Gloeophyllum</taxon>
    </lineage>
</organism>
<reference evidence="2 3" key="1">
    <citation type="journal article" date="2012" name="Science">
        <title>The Paleozoic origin of enzymatic lignin decomposition reconstructed from 31 fungal genomes.</title>
        <authorList>
            <person name="Floudas D."/>
            <person name="Binder M."/>
            <person name="Riley R."/>
            <person name="Barry K."/>
            <person name="Blanchette R.A."/>
            <person name="Henrissat B."/>
            <person name="Martinez A.T."/>
            <person name="Otillar R."/>
            <person name="Spatafora J.W."/>
            <person name="Yadav J.S."/>
            <person name="Aerts A."/>
            <person name="Benoit I."/>
            <person name="Boyd A."/>
            <person name="Carlson A."/>
            <person name="Copeland A."/>
            <person name="Coutinho P.M."/>
            <person name="de Vries R.P."/>
            <person name="Ferreira P."/>
            <person name="Findley K."/>
            <person name="Foster B."/>
            <person name="Gaskell J."/>
            <person name="Glotzer D."/>
            <person name="Gorecki P."/>
            <person name="Heitman J."/>
            <person name="Hesse C."/>
            <person name="Hori C."/>
            <person name="Igarashi K."/>
            <person name="Jurgens J.A."/>
            <person name="Kallen N."/>
            <person name="Kersten P."/>
            <person name="Kohler A."/>
            <person name="Kuees U."/>
            <person name="Kumar T.K.A."/>
            <person name="Kuo A."/>
            <person name="LaButti K."/>
            <person name="Larrondo L.F."/>
            <person name="Lindquist E."/>
            <person name="Ling A."/>
            <person name="Lombard V."/>
            <person name="Lucas S."/>
            <person name="Lundell T."/>
            <person name="Martin R."/>
            <person name="McLaughlin D.J."/>
            <person name="Morgenstern I."/>
            <person name="Morin E."/>
            <person name="Murat C."/>
            <person name="Nagy L.G."/>
            <person name="Nolan M."/>
            <person name="Ohm R.A."/>
            <person name="Patyshakuliyeva A."/>
            <person name="Rokas A."/>
            <person name="Ruiz-Duenas F.J."/>
            <person name="Sabat G."/>
            <person name="Salamov A."/>
            <person name="Samejima M."/>
            <person name="Schmutz J."/>
            <person name="Slot J.C."/>
            <person name="St John F."/>
            <person name="Stenlid J."/>
            <person name="Sun H."/>
            <person name="Sun S."/>
            <person name="Syed K."/>
            <person name="Tsang A."/>
            <person name="Wiebenga A."/>
            <person name="Young D."/>
            <person name="Pisabarro A."/>
            <person name="Eastwood D.C."/>
            <person name="Martin F."/>
            <person name="Cullen D."/>
            <person name="Grigoriev I.V."/>
            <person name="Hibbett D.S."/>
        </authorList>
    </citation>
    <scope>NUCLEOTIDE SEQUENCE [LARGE SCALE GENOMIC DNA]</scope>
    <source>
        <strain evidence="2 3">ATCC 11539</strain>
    </source>
</reference>
<dbReference type="Proteomes" id="UP000030669">
    <property type="component" value="Unassembled WGS sequence"/>
</dbReference>
<dbReference type="KEGG" id="gtr:GLOTRDRAFT_101862"/>
<protein>
    <submittedName>
        <fullName evidence="2">Uncharacterized protein</fullName>
    </submittedName>
</protein>
<evidence type="ECO:0000313" key="3">
    <source>
        <dbReference type="Proteomes" id="UP000030669"/>
    </source>
</evidence>
<evidence type="ECO:0000313" key="2">
    <source>
        <dbReference type="EMBL" id="EPQ49740.1"/>
    </source>
</evidence>
<feature type="region of interest" description="Disordered" evidence="1">
    <location>
        <begin position="80"/>
        <end position="100"/>
    </location>
</feature>
<dbReference type="RefSeq" id="XP_007871805.1">
    <property type="nucleotide sequence ID" value="XM_007873614.1"/>
</dbReference>
<dbReference type="EMBL" id="KB469682">
    <property type="protein sequence ID" value="EPQ49740.1"/>
    <property type="molecule type" value="Genomic_DNA"/>
</dbReference>
<evidence type="ECO:0000256" key="1">
    <source>
        <dbReference type="SAM" id="MobiDB-lite"/>
    </source>
</evidence>
<dbReference type="HOGENOM" id="CLU_2306457_0_0_1"/>
<sequence>MAFFSHLAFPPLLRLLHHVRVVAHAVALCCVHAVTVRCSFLSLSPSLSAARRRFMPRMLVPPSLTSNWTSKSSTKTFHLAPLPRHRSTPGTRTTLAAHLG</sequence>
<dbReference type="AlphaFoldDB" id="S7R5T0"/>
<proteinExistence type="predicted"/>
<accession>S7R5T0</accession>
<gene>
    <name evidence="2" type="ORF">GLOTRDRAFT_101862</name>
</gene>
<name>S7R5T0_GLOTA</name>
<dbReference type="GeneID" id="19298461"/>
<keyword evidence="3" id="KW-1185">Reference proteome</keyword>